<organism evidence="2 3">
    <name type="scientific">Nocardioides gansuensis</name>
    <dbReference type="NCBI Taxonomy" id="2138300"/>
    <lineage>
        <taxon>Bacteria</taxon>
        <taxon>Bacillati</taxon>
        <taxon>Actinomycetota</taxon>
        <taxon>Actinomycetes</taxon>
        <taxon>Propionibacteriales</taxon>
        <taxon>Nocardioidaceae</taxon>
        <taxon>Nocardioides</taxon>
    </lineage>
</organism>
<dbReference type="EMBL" id="QDGZ01000007">
    <property type="protein sequence ID" value="PVG81824.1"/>
    <property type="molecule type" value="Genomic_DNA"/>
</dbReference>
<evidence type="ECO:0000313" key="3">
    <source>
        <dbReference type="Proteomes" id="UP000246018"/>
    </source>
</evidence>
<dbReference type="AlphaFoldDB" id="A0A2T8F7X8"/>
<feature type="transmembrane region" description="Helical" evidence="1">
    <location>
        <begin position="56"/>
        <end position="74"/>
    </location>
</feature>
<feature type="transmembrane region" description="Helical" evidence="1">
    <location>
        <begin position="128"/>
        <end position="147"/>
    </location>
</feature>
<sequence length="165" mass="17679">MSAGLRRLMLTVHVGSSVGWLGAIAAYISLNVPALASGDDQAVRAAYLMMDVVMRYALVPLATLSLVTGVVQALGTPWGLFRHYWVTISLALTTFAFVILVLHLPAVGEMARTAADPETDVSHLGGDLLHSIGGLAVLLVPLGLNIYKPRGLTRYGWRRTRQISG</sequence>
<accession>A0A2T8F7X8</accession>
<reference evidence="2 3" key="1">
    <citation type="submission" date="2018-04" db="EMBL/GenBank/DDBJ databases">
        <title>Genome of Nocardioides gansuensis WSJ-1.</title>
        <authorList>
            <person name="Wu S."/>
            <person name="Wang G."/>
        </authorList>
    </citation>
    <scope>NUCLEOTIDE SEQUENCE [LARGE SCALE GENOMIC DNA]</scope>
    <source>
        <strain evidence="2 3">WSJ-1</strain>
    </source>
</reference>
<gene>
    <name evidence="2" type="ORF">DDE18_17315</name>
</gene>
<evidence type="ECO:0008006" key="4">
    <source>
        <dbReference type="Google" id="ProtNLM"/>
    </source>
</evidence>
<keyword evidence="1" id="KW-0812">Transmembrane</keyword>
<evidence type="ECO:0000256" key="1">
    <source>
        <dbReference type="SAM" id="Phobius"/>
    </source>
</evidence>
<comment type="caution">
    <text evidence="2">The sequence shown here is derived from an EMBL/GenBank/DDBJ whole genome shotgun (WGS) entry which is preliminary data.</text>
</comment>
<evidence type="ECO:0000313" key="2">
    <source>
        <dbReference type="EMBL" id="PVG81824.1"/>
    </source>
</evidence>
<keyword evidence="1" id="KW-0472">Membrane</keyword>
<dbReference type="Proteomes" id="UP000246018">
    <property type="component" value="Unassembled WGS sequence"/>
</dbReference>
<keyword evidence="3" id="KW-1185">Reference proteome</keyword>
<feature type="transmembrane region" description="Helical" evidence="1">
    <location>
        <begin position="12"/>
        <end position="36"/>
    </location>
</feature>
<name>A0A2T8F7X8_9ACTN</name>
<proteinExistence type="predicted"/>
<protein>
    <recommendedName>
        <fullName evidence="4">DUF2269 domain-containing protein</fullName>
    </recommendedName>
</protein>
<dbReference type="OrthoDB" id="8082651at2"/>
<feature type="transmembrane region" description="Helical" evidence="1">
    <location>
        <begin position="86"/>
        <end position="108"/>
    </location>
</feature>
<keyword evidence="1" id="KW-1133">Transmembrane helix</keyword>